<dbReference type="Gene3D" id="3.90.550.10">
    <property type="entry name" value="Spore Coat Polysaccharide Biosynthesis Protein SpsA, Chain A"/>
    <property type="match status" value="2"/>
</dbReference>
<sequence>MKDTMMGLIDATTIHESLRLLTSKRSLAAIPFGGRYRLIDFVLSNMVNSGIQSVAIFPKHQYRSLMDHLGSGKQWDLNRKRDGLFFFPPTDGHDDSFVDEFGSFSHMQANIDYFLRSTQEYVVITNCNTICNIDFRKVLMSHKETGADITTVRKNGRPLNMYLLKKEFLMDLFCHYKESGYTHFSDVLCDRHMMYRLHSYEYDGYVAQINSIEAYYYHSLEMLNHDVWKQLFIKNRPIYTKVKDEPPARYMDGAKVKNSIIANGCIIEGHIENSILFRAVRVGKGTVIKNSVIMQQSLIRDRCTLESVILDKDVKVGENVKLYGEKSRPFVLEKGTIQGAVMNL</sequence>
<dbReference type="Gene3D" id="2.160.10.10">
    <property type="entry name" value="Hexapeptide repeat proteins"/>
    <property type="match status" value="1"/>
</dbReference>
<dbReference type="InterPro" id="IPR005835">
    <property type="entry name" value="NTP_transferase_dom"/>
</dbReference>
<evidence type="ECO:0000259" key="4">
    <source>
        <dbReference type="Pfam" id="PF24894"/>
    </source>
</evidence>
<proteinExistence type="inferred from homology"/>
<keyword evidence="2" id="KW-0320">Glycogen biosynthesis</keyword>
<dbReference type="InterPro" id="IPR011831">
    <property type="entry name" value="ADP-Glc_PPase"/>
</dbReference>
<protein>
    <submittedName>
        <fullName evidence="5">Sugar phosphate nucleotidyltransferase</fullName>
    </submittedName>
</protein>
<dbReference type="SUPFAM" id="SSF51161">
    <property type="entry name" value="Trimeric LpxA-like enzymes"/>
    <property type="match status" value="1"/>
</dbReference>
<dbReference type="EMBL" id="JBHUEM010000054">
    <property type="protein sequence ID" value="MFD1739163.1"/>
    <property type="molecule type" value="Genomic_DNA"/>
</dbReference>
<evidence type="ECO:0000259" key="3">
    <source>
        <dbReference type="Pfam" id="PF00483"/>
    </source>
</evidence>
<dbReference type="InterPro" id="IPR056818">
    <property type="entry name" value="GlmU/GlgC-like_hexapep"/>
</dbReference>
<evidence type="ECO:0000256" key="1">
    <source>
        <dbReference type="ARBA" id="ARBA00010443"/>
    </source>
</evidence>
<evidence type="ECO:0000256" key="2">
    <source>
        <dbReference type="ARBA" id="ARBA00023056"/>
    </source>
</evidence>
<dbReference type="CDD" id="cd02508">
    <property type="entry name" value="ADP_Glucose_PP"/>
    <property type="match status" value="1"/>
</dbReference>
<gene>
    <name evidence="5" type="ORF">ACFSCX_22020</name>
</gene>
<feature type="domain" description="Nucleotidyl transferase" evidence="3">
    <location>
        <begin position="18"/>
        <end position="152"/>
    </location>
</feature>
<dbReference type="Pfam" id="PF00483">
    <property type="entry name" value="NTP_transferase"/>
    <property type="match status" value="1"/>
</dbReference>
<evidence type="ECO:0000313" key="6">
    <source>
        <dbReference type="Proteomes" id="UP001597214"/>
    </source>
</evidence>
<evidence type="ECO:0000313" key="5">
    <source>
        <dbReference type="EMBL" id="MFD1739163.1"/>
    </source>
</evidence>
<dbReference type="CDD" id="cd04651">
    <property type="entry name" value="LbH_G1P_AT_C"/>
    <property type="match status" value="1"/>
</dbReference>
<name>A0ABW4LX77_9BACI</name>
<keyword evidence="6" id="KW-1185">Reference proteome</keyword>
<dbReference type="Proteomes" id="UP001597214">
    <property type="component" value="Unassembled WGS sequence"/>
</dbReference>
<dbReference type="RefSeq" id="WP_377930398.1">
    <property type="nucleotide sequence ID" value="NZ_JBHUEM010000054.1"/>
</dbReference>
<dbReference type="InterPro" id="IPR029044">
    <property type="entry name" value="Nucleotide-diphossugar_trans"/>
</dbReference>
<organism evidence="5 6">
    <name type="scientific">Bacillus salitolerans</name>
    <dbReference type="NCBI Taxonomy" id="1437434"/>
    <lineage>
        <taxon>Bacteria</taxon>
        <taxon>Bacillati</taxon>
        <taxon>Bacillota</taxon>
        <taxon>Bacilli</taxon>
        <taxon>Bacillales</taxon>
        <taxon>Bacillaceae</taxon>
        <taxon>Bacillus</taxon>
    </lineage>
</organism>
<dbReference type="Pfam" id="PF24894">
    <property type="entry name" value="Hexapep_GlmU"/>
    <property type="match status" value="1"/>
</dbReference>
<dbReference type="InterPro" id="IPR011004">
    <property type="entry name" value="Trimer_LpxA-like_sf"/>
</dbReference>
<dbReference type="PANTHER" id="PTHR43523">
    <property type="entry name" value="GLUCOSE-1-PHOSPHATE ADENYLYLTRANSFERASE-RELATED"/>
    <property type="match status" value="1"/>
</dbReference>
<comment type="caution">
    <text evidence="5">The sequence shown here is derived from an EMBL/GenBank/DDBJ whole genome shotgun (WGS) entry which is preliminary data.</text>
</comment>
<accession>A0ABW4LX77</accession>
<comment type="similarity">
    <text evidence="1">Belongs to the bacterial/plant glucose-1-phosphate adenylyltransferase family.</text>
</comment>
<dbReference type="SUPFAM" id="SSF53448">
    <property type="entry name" value="Nucleotide-diphospho-sugar transferases"/>
    <property type="match status" value="1"/>
</dbReference>
<dbReference type="PANTHER" id="PTHR43523:SF6">
    <property type="entry name" value="GLYCOGEN BIOSYNTHESIS PROTEIN GLGD"/>
    <property type="match status" value="1"/>
</dbReference>
<feature type="domain" description="Glucose-1-phosphate adenylyltransferase/Bifunctional protein GlmU-like C-terminal hexapeptide" evidence="4">
    <location>
        <begin position="254"/>
        <end position="321"/>
    </location>
</feature>
<reference evidence="6" key="1">
    <citation type="journal article" date="2019" name="Int. J. Syst. Evol. Microbiol.">
        <title>The Global Catalogue of Microorganisms (GCM) 10K type strain sequencing project: providing services to taxonomists for standard genome sequencing and annotation.</title>
        <authorList>
            <consortium name="The Broad Institute Genomics Platform"/>
            <consortium name="The Broad Institute Genome Sequencing Center for Infectious Disease"/>
            <person name="Wu L."/>
            <person name="Ma J."/>
        </authorList>
    </citation>
    <scope>NUCLEOTIDE SEQUENCE [LARGE SCALE GENOMIC DNA]</scope>
    <source>
        <strain evidence="6">CCUG 49339</strain>
    </source>
</reference>